<dbReference type="EMBL" id="PGCI01000337">
    <property type="protein sequence ID" value="PLW29263.1"/>
    <property type="molecule type" value="Genomic_DNA"/>
</dbReference>
<reference evidence="2 3" key="1">
    <citation type="submission" date="2017-11" db="EMBL/GenBank/DDBJ databases">
        <title>De novo assembly and phasing of dikaryotic genomes from two isolates of Puccinia coronata f. sp. avenae, the causal agent of oat crown rust.</title>
        <authorList>
            <person name="Miller M.E."/>
            <person name="Zhang Y."/>
            <person name="Omidvar V."/>
            <person name="Sperschneider J."/>
            <person name="Schwessinger B."/>
            <person name="Raley C."/>
            <person name="Palmer J.M."/>
            <person name="Garnica D."/>
            <person name="Upadhyaya N."/>
            <person name="Rathjen J."/>
            <person name="Taylor J.M."/>
            <person name="Park R.F."/>
            <person name="Dodds P.N."/>
            <person name="Hirsch C.D."/>
            <person name="Kianian S.F."/>
            <person name="Figueroa M."/>
        </authorList>
    </citation>
    <scope>NUCLEOTIDE SEQUENCE [LARGE SCALE GENOMIC DNA]</scope>
    <source>
        <strain evidence="2">12SD80</strain>
    </source>
</reference>
<evidence type="ECO:0000313" key="3">
    <source>
        <dbReference type="Proteomes" id="UP000235392"/>
    </source>
</evidence>
<feature type="region of interest" description="Disordered" evidence="1">
    <location>
        <begin position="1"/>
        <end position="65"/>
    </location>
</feature>
<dbReference type="Proteomes" id="UP000235392">
    <property type="component" value="Unassembled WGS sequence"/>
</dbReference>
<proteinExistence type="predicted"/>
<comment type="caution">
    <text evidence="2">The sequence shown here is derived from an EMBL/GenBank/DDBJ whole genome shotgun (WGS) entry which is preliminary data.</text>
</comment>
<sequence>MADLHIPPFNNTQYRNKDSNSDTSSGLPSMDNLGKNSPAKSDSSHISEDDKSHSTHFCDKEPEIPSYQGGKIKTVKIKPMDKTLFFDGRNMAIKTFIRQYKDAADTDGVSKRDLAKQIVPFIIGADLKEEVEEMSGYEDRNWELLKRQLLNRFGSSLELVKYNQEDLKNLIKTYWDNGGISTLEEFIMVRSKFENITHYLKRLGYVTNLKDFRENILEALSSELEFNVTRELIRDNKMLVSKDGGDILPDTSTLFTYIHREVQTALVM</sequence>
<evidence type="ECO:0000256" key="1">
    <source>
        <dbReference type="SAM" id="MobiDB-lite"/>
    </source>
</evidence>
<organism evidence="2 3">
    <name type="scientific">Puccinia coronata f. sp. avenae</name>
    <dbReference type="NCBI Taxonomy" id="200324"/>
    <lineage>
        <taxon>Eukaryota</taxon>
        <taxon>Fungi</taxon>
        <taxon>Dikarya</taxon>
        <taxon>Basidiomycota</taxon>
        <taxon>Pucciniomycotina</taxon>
        <taxon>Pucciniomycetes</taxon>
        <taxon>Pucciniales</taxon>
        <taxon>Pucciniaceae</taxon>
        <taxon>Puccinia</taxon>
    </lineage>
</organism>
<name>A0A2N5TUT9_9BASI</name>
<protein>
    <submittedName>
        <fullName evidence="2">Uncharacterized protein</fullName>
    </submittedName>
</protein>
<gene>
    <name evidence="2" type="ORF">PCASD_25084</name>
</gene>
<dbReference type="AlphaFoldDB" id="A0A2N5TUT9"/>
<accession>A0A2N5TUT9</accession>
<evidence type="ECO:0000313" key="2">
    <source>
        <dbReference type="EMBL" id="PLW29263.1"/>
    </source>
</evidence>
<feature type="compositionally biased region" description="Basic and acidic residues" evidence="1">
    <location>
        <begin position="42"/>
        <end position="63"/>
    </location>
</feature>